<gene>
    <name evidence="1" type="ORF">CGLO_13925</name>
</gene>
<proteinExistence type="predicted"/>
<name>T0LFE8_COLGC</name>
<dbReference type="Proteomes" id="UP000015530">
    <property type="component" value="Unassembled WGS sequence"/>
</dbReference>
<reference evidence="2" key="1">
    <citation type="journal article" date="2013" name="Mol. Plant Microbe Interact.">
        <title>Global aspects of pacC regulation of pathogenicity genes in Colletotrichum gloeosporioides as revealed by transcriptome analysis.</title>
        <authorList>
            <person name="Alkan N."/>
            <person name="Meng X."/>
            <person name="Friedlander G."/>
            <person name="Reuveni E."/>
            <person name="Sukno S."/>
            <person name="Sherman A."/>
            <person name="Thon M."/>
            <person name="Fluhr R."/>
            <person name="Prusky D."/>
        </authorList>
    </citation>
    <scope>NUCLEOTIDE SEQUENCE [LARGE SCALE GENOMIC DNA]</scope>
    <source>
        <strain evidence="2">Cg-14</strain>
    </source>
</reference>
<evidence type="ECO:0000313" key="1">
    <source>
        <dbReference type="EMBL" id="EQB46985.1"/>
    </source>
</evidence>
<sequence length="8" mass="877">MTVNNIVS</sequence>
<accession>T0LFE8</accession>
<dbReference type="EMBL" id="AMYD01003166">
    <property type="protein sequence ID" value="EQB46985.1"/>
    <property type="molecule type" value="Genomic_DNA"/>
</dbReference>
<comment type="caution">
    <text evidence="1">The sequence shown here is derived from an EMBL/GenBank/DDBJ whole genome shotgun (WGS) entry which is preliminary data.</text>
</comment>
<organism evidence="1 2">
    <name type="scientific">Colletotrichum gloeosporioides (strain Cg-14)</name>
    <name type="common">Anthracnose fungus</name>
    <name type="synonym">Glomerella cingulata</name>
    <dbReference type="NCBI Taxonomy" id="1237896"/>
    <lineage>
        <taxon>Eukaryota</taxon>
        <taxon>Fungi</taxon>
        <taxon>Dikarya</taxon>
        <taxon>Ascomycota</taxon>
        <taxon>Pezizomycotina</taxon>
        <taxon>Sordariomycetes</taxon>
        <taxon>Hypocreomycetidae</taxon>
        <taxon>Glomerellales</taxon>
        <taxon>Glomerellaceae</taxon>
        <taxon>Colletotrichum</taxon>
        <taxon>Colletotrichum gloeosporioides species complex</taxon>
    </lineage>
</organism>
<protein>
    <submittedName>
        <fullName evidence="1">Uncharacterized protein</fullName>
    </submittedName>
</protein>
<evidence type="ECO:0000313" key="2">
    <source>
        <dbReference type="Proteomes" id="UP000015530"/>
    </source>
</evidence>
<dbReference type="HOGENOM" id="CLU_222373_0_0_1"/>